<evidence type="ECO:0000256" key="2">
    <source>
        <dbReference type="ARBA" id="ARBA00005386"/>
    </source>
</evidence>
<evidence type="ECO:0000313" key="15">
    <source>
        <dbReference type="EMBL" id="CBY21773.1"/>
    </source>
</evidence>
<dbReference type="Pfam" id="PF13431">
    <property type="entry name" value="TPR_17"/>
    <property type="match status" value="1"/>
</dbReference>
<dbReference type="InterPro" id="IPR006597">
    <property type="entry name" value="Sel1-like"/>
</dbReference>
<comment type="pathway">
    <text evidence="1">Protein modification; protein glycosylation.</text>
</comment>
<dbReference type="Proteomes" id="UP000001307">
    <property type="component" value="Unassembled WGS sequence"/>
</dbReference>
<name>E4WWN1_OIKDI</name>
<feature type="repeat" description="TPR" evidence="13">
    <location>
        <begin position="171"/>
        <end position="204"/>
    </location>
</feature>
<evidence type="ECO:0000256" key="11">
    <source>
        <dbReference type="ARBA" id="ARBA00029769"/>
    </source>
</evidence>
<dbReference type="FunFam" id="1.25.40.10:FF:000019">
    <property type="entry name" value="UDP-N-acetylglucosamine--peptide N-acetylglucosaminyltransferase 110 kDa subunit"/>
    <property type="match status" value="1"/>
</dbReference>
<dbReference type="SMART" id="SM00671">
    <property type="entry name" value="SEL1"/>
    <property type="match status" value="2"/>
</dbReference>
<evidence type="ECO:0000256" key="7">
    <source>
        <dbReference type="ARBA" id="ARBA00022679"/>
    </source>
</evidence>
<dbReference type="EMBL" id="FN653018">
    <property type="protein sequence ID" value="CBY21773.1"/>
    <property type="molecule type" value="Genomic_DNA"/>
</dbReference>
<keyword evidence="7" id="KW-0808">Transferase</keyword>
<dbReference type="InterPro" id="IPR029489">
    <property type="entry name" value="OGT/SEC/SPY_C"/>
</dbReference>
<evidence type="ECO:0000256" key="9">
    <source>
        <dbReference type="ARBA" id="ARBA00022803"/>
    </source>
</evidence>
<evidence type="ECO:0000256" key="13">
    <source>
        <dbReference type="PROSITE-ProRule" id="PRU00339"/>
    </source>
</evidence>
<evidence type="ECO:0000259" key="14">
    <source>
        <dbReference type="Pfam" id="PF13844"/>
    </source>
</evidence>
<organism evidence="15">
    <name type="scientific">Oikopleura dioica</name>
    <name type="common">Tunicate</name>
    <dbReference type="NCBI Taxonomy" id="34765"/>
    <lineage>
        <taxon>Eukaryota</taxon>
        <taxon>Metazoa</taxon>
        <taxon>Chordata</taxon>
        <taxon>Tunicata</taxon>
        <taxon>Appendicularia</taxon>
        <taxon>Copelata</taxon>
        <taxon>Oikopleuridae</taxon>
        <taxon>Oikopleura</taxon>
    </lineage>
</organism>
<evidence type="ECO:0000313" key="16">
    <source>
        <dbReference type="Proteomes" id="UP000001307"/>
    </source>
</evidence>
<dbReference type="Pfam" id="PF13424">
    <property type="entry name" value="TPR_12"/>
    <property type="match status" value="1"/>
</dbReference>
<keyword evidence="9 13" id="KW-0802">TPR repeat</keyword>
<feature type="repeat" description="TPR" evidence="13">
    <location>
        <begin position="307"/>
        <end position="340"/>
    </location>
</feature>
<reference evidence="15" key="1">
    <citation type="journal article" date="2010" name="Science">
        <title>Plasticity of animal genome architecture unmasked by rapid evolution of a pelagic tunicate.</title>
        <authorList>
            <person name="Denoeud F."/>
            <person name="Henriet S."/>
            <person name="Mungpakdee S."/>
            <person name="Aury J.M."/>
            <person name="Da Silva C."/>
            <person name="Brinkmann H."/>
            <person name="Mikhaleva J."/>
            <person name="Olsen L.C."/>
            <person name="Jubin C."/>
            <person name="Canestro C."/>
            <person name="Bouquet J.M."/>
            <person name="Danks G."/>
            <person name="Poulain J."/>
            <person name="Campsteijn C."/>
            <person name="Adamski M."/>
            <person name="Cross I."/>
            <person name="Yadetie F."/>
            <person name="Muffato M."/>
            <person name="Louis A."/>
            <person name="Butcher S."/>
            <person name="Tsagkogeorga G."/>
            <person name="Konrad A."/>
            <person name="Singh S."/>
            <person name="Jensen M.F."/>
            <person name="Cong E.H."/>
            <person name="Eikeseth-Otteraa H."/>
            <person name="Noel B."/>
            <person name="Anthouard V."/>
            <person name="Porcel B.M."/>
            <person name="Kachouri-Lafond R."/>
            <person name="Nishino A."/>
            <person name="Ugolini M."/>
            <person name="Chourrout P."/>
            <person name="Nishida H."/>
            <person name="Aasland R."/>
            <person name="Huzurbazar S."/>
            <person name="Westhof E."/>
            <person name="Delsuc F."/>
            <person name="Lehrach H."/>
            <person name="Reinhardt R."/>
            <person name="Weissenbach J."/>
            <person name="Roy S.W."/>
            <person name="Artiguenave F."/>
            <person name="Postlethwait J.H."/>
            <person name="Manak J.R."/>
            <person name="Thompson E.M."/>
            <person name="Jaillon O."/>
            <person name="Du Pasquier L."/>
            <person name="Boudinot P."/>
            <person name="Liberles D.A."/>
            <person name="Volff J.N."/>
            <person name="Philippe H."/>
            <person name="Lenhard B."/>
            <person name="Roest Crollius H."/>
            <person name="Wincker P."/>
            <person name="Chourrout D."/>
        </authorList>
    </citation>
    <scope>NUCLEOTIDE SEQUENCE [LARGE SCALE GENOMIC DNA]</scope>
</reference>
<gene>
    <name evidence="15" type="ORF">GSOID_T00011300001</name>
</gene>
<keyword evidence="16" id="KW-1185">Reference proteome</keyword>
<protein>
    <recommendedName>
        <fullName evidence="5">Probable UDP-N-acetylglucosamine--peptide N-acetylglucosaminyltransferase SPINDLY</fullName>
        <ecNumber evidence="3">2.4.1.255</ecNumber>
    </recommendedName>
    <alternativeName>
        <fullName evidence="11">O-GlcNAc transferase subunit p110</fullName>
    </alternativeName>
    <alternativeName>
        <fullName evidence="12">O-linked N-acetylglucosamine transferase 110 kDa subunit</fullName>
    </alternativeName>
    <alternativeName>
        <fullName evidence="4">UDP-N-acetylglucosamine--peptide N-acetylglucosaminyltransferase 110 kDa subunit</fullName>
    </alternativeName>
</protein>
<evidence type="ECO:0000256" key="10">
    <source>
        <dbReference type="ARBA" id="ARBA00022941"/>
    </source>
</evidence>
<feature type="domain" description="O-GlcNAc transferase C-terminal" evidence="14">
    <location>
        <begin position="490"/>
        <end position="1026"/>
    </location>
</feature>
<dbReference type="OrthoDB" id="9991317at2759"/>
<dbReference type="UniPathway" id="UPA00378"/>
<evidence type="ECO:0000256" key="4">
    <source>
        <dbReference type="ARBA" id="ARBA00015782"/>
    </source>
</evidence>
<dbReference type="FunFam" id="3.40.50.11380:FF:000001">
    <property type="entry name" value="UDP-N-acetylglucosamine--peptide N-acetylglucosaminyltransferase 110 kDa subunit"/>
    <property type="match status" value="1"/>
</dbReference>
<dbReference type="Gene3D" id="3.30.720.150">
    <property type="match status" value="1"/>
</dbReference>
<dbReference type="Gene3D" id="3.40.50.2000">
    <property type="entry name" value="Glycogen Phosphorylase B"/>
    <property type="match status" value="1"/>
</dbReference>
<dbReference type="EC" id="2.4.1.255" evidence="3"/>
<feature type="repeat" description="TPR" evidence="13">
    <location>
        <begin position="273"/>
        <end position="306"/>
    </location>
</feature>
<dbReference type="GO" id="GO:0009740">
    <property type="term" value="P:gibberellic acid mediated signaling pathway"/>
    <property type="evidence" value="ECO:0007669"/>
    <property type="project" value="UniProtKB-KW"/>
</dbReference>
<evidence type="ECO:0000256" key="5">
    <source>
        <dbReference type="ARBA" id="ARBA00019143"/>
    </source>
</evidence>
<dbReference type="InterPro" id="IPR019734">
    <property type="entry name" value="TPR_rpt"/>
</dbReference>
<dbReference type="InParanoid" id="E4WWN1"/>
<feature type="repeat" description="TPR" evidence="13">
    <location>
        <begin position="341"/>
        <end position="374"/>
    </location>
</feature>
<dbReference type="FunCoup" id="E4WWN1">
    <property type="interactions" value="198"/>
</dbReference>
<feature type="repeat" description="TPR" evidence="13">
    <location>
        <begin position="443"/>
        <end position="476"/>
    </location>
</feature>
<dbReference type="Pfam" id="PF13414">
    <property type="entry name" value="TPR_11"/>
    <property type="match status" value="2"/>
</dbReference>
<keyword evidence="10" id="KW-0939">Gibberellin signaling pathway</keyword>
<dbReference type="SUPFAM" id="SSF48452">
    <property type="entry name" value="TPR-like"/>
    <property type="match status" value="2"/>
</dbReference>
<comment type="similarity">
    <text evidence="2">Belongs to the glycosyltransferase 41 family. O-GlcNAc transferase subfamily.</text>
</comment>
<dbReference type="PROSITE" id="PS50293">
    <property type="entry name" value="TPR_REGION"/>
    <property type="match status" value="4"/>
</dbReference>
<feature type="repeat" description="TPR" evidence="13">
    <location>
        <begin position="239"/>
        <end position="272"/>
    </location>
</feature>
<dbReference type="Gene3D" id="3.40.50.11380">
    <property type="match status" value="1"/>
</dbReference>
<keyword evidence="8" id="KW-0677">Repeat</keyword>
<dbReference type="Gene3D" id="1.25.40.10">
    <property type="entry name" value="Tetratricopeptide repeat domain"/>
    <property type="match status" value="2"/>
</dbReference>
<dbReference type="PANTHER" id="PTHR44366">
    <property type="entry name" value="UDP-N-ACETYLGLUCOSAMINE--PEPTIDE N-ACETYLGLUCOSAMINYLTRANSFERASE 110 KDA SUBUNIT"/>
    <property type="match status" value="1"/>
</dbReference>
<sequence>MTGGVQIVSHQTHGIQSSYHFNCTKSKSSQGKSARDQLLEQAHREYQTGDYVSAEIHCRQVYQTDPQSPAVLLLLSSIYFQKRLLDDSAYFSREAIRVNPTLAEAYSNLGNVHKEQGDVQQALEFYKYAVGLKPDFIDGYVNLAAALTSIQDYEGAIKAHMEALQINPNLYGVRSDLGNIFKSLGRLEEAEECYQKAIQCNSTFAVAYSNLGCVYNQRGDIWLAIHNFEKAVKLDVTFLDAFINLGNMFKEARIFDRAVSAYQRALALNVGHAVVHGNLASVYYEQGRLDLAIETYRIAIRLQPNFPDAYCNLANALKDRLLVSEAESCYEQALKLHPEHADSLNNLANIKREQNRTHEAMELYQRALKAKPDFPAAHSNLASILQQQGRHHDAIEHYKQAIRIFPQFADAYSNMGNTYKEMARNQEAIQCYKSAISINPNFADAFSNLASLHKDCGNTEEAIQYFDFALRVRPNFPEAFCARAHCHQYICDWNDYSSRNVKIVEIVDEQLKKARLPSVHPHHSMLYPLSHYQRRAIAGKHAQYCKDKVAHHGIATKFAPRNKNRRIRIGYVSSDFGNHPTAHLMQSVPGMHDNTKVEVFCYALTPDDGTAYFKKISSEAEHFTDLSQFIDNAQAAEKIKSDGIDILLNMNGYTKGARNEIFALRPAPIQVMWLGYPGTSGADFMDYILTDDQTSPMSCVEQYSEKLAYMGRTFFIGDHAQMFSHMKSKILLSVGRTTTAVINYEDSETLSRLMGSMRLQMNEEYRSNDDGLDCDSEDVAEYAALDQNHDTSIALQNMVIKGQQCLQIGDIKIINGLCLPAFEAQASQGEAKIQNAVYTSRRQYGLPDDSIVYCNFNQLYKLDPNTMSAWCNILKKVPDAVIWLLRFPALGERHVHDWCWRHHNIPKERIIFSPVAAKEEHVRRGQLADVCLDTPLCNGHTTGMDVLWAGCPMVTLPLESFASRVASSQMKTLGLDELIADDYESYESIAIRLGRDVDYRRSIRSRLYNFRKSSRLFSVKDYATSMERVYKKMFERFNDGRQPEHIFEQHLLDN</sequence>
<dbReference type="PANTHER" id="PTHR44366:SF1">
    <property type="entry name" value="UDP-N-ACETYLGLUCOSAMINE--PEPTIDE N-ACETYLGLUCOSAMINYLTRANSFERASE 110 KDA SUBUNIT"/>
    <property type="match status" value="1"/>
</dbReference>
<feature type="repeat" description="TPR" evidence="13">
    <location>
        <begin position="375"/>
        <end position="408"/>
    </location>
</feature>
<dbReference type="InterPro" id="IPR011990">
    <property type="entry name" value="TPR-like_helical_dom_sf"/>
</dbReference>
<dbReference type="GO" id="GO:0006493">
    <property type="term" value="P:protein O-linked glycosylation"/>
    <property type="evidence" value="ECO:0007669"/>
    <property type="project" value="InterPro"/>
</dbReference>
<dbReference type="PROSITE" id="PS50005">
    <property type="entry name" value="TPR"/>
    <property type="match status" value="11"/>
</dbReference>
<evidence type="ECO:0000256" key="6">
    <source>
        <dbReference type="ARBA" id="ARBA00022676"/>
    </source>
</evidence>
<feature type="repeat" description="TPR" evidence="13">
    <location>
        <begin position="205"/>
        <end position="238"/>
    </location>
</feature>
<dbReference type="Pfam" id="PF13844">
    <property type="entry name" value="Glyco_transf_41"/>
    <property type="match status" value="1"/>
</dbReference>
<dbReference type="Pfam" id="PF00515">
    <property type="entry name" value="TPR_1"/>
    <property type="match status" value="1"/>
</dbReference>
<evidence type="ECO:0000256" key="12">
    <source>
        <dbReference type="ARBA" id="ARBA00031470"/>
    </source>
</evidence>
<dbReference type="Pfam" id="PF13181">
    <property type="entry name" value="TPR_8"/>
    <property type="match status" value="2"/>
</dbReference>
<proteinExistence type="inferred from homology"/>
<dbReference type="GO" id="GO:0097363">
    <property type="term" value="F:protein O-acetylglucosaminyltransferase activity"/>
    <property type="evidence" value="ECO:0007669"/>
    <property type="project" value="UniProtKB-EC"/>
</dbReference>
<evidence type="ECO:0000256" key="3">
    <source>
        <dbReference type="ARBA" id="ARBA00011970"/>
    </source>
</evidence>
<accession>E4WWN1</accession>
<dbReference type="SMART" id="SM00028">
    <property type="entry name" value="TPR"/>
    <property type="match status" value="13"/>
</dbReference>
<dbReference type="InterPro" id="IPR037919">
    <property type="entry name" value="OGT"/>
</dbReference>
<evidence type="ECO:0000256" key="1">
    <source>
        <dbReference type="ARBA" id="ARBA00004922"/>
    </source>
</evidence>
<dbReference type="AlphaFoldDB" id="E4WWN1"/>
<feature type="repeat" description="TPR" evidence="13">
    <location>
        <begin position="103"/>
        <end position="136"/>
    </location>
</feature>
<evidence type="ECO:0000256" key="8">
    <source>
        <dbReference type="ARBA" id="ARBA00022737"/>
    </source>
</evidence>
<feature type="repeat" description="TPR" evidence="13">
    <location>
        <begin position="137"/>
        <end position="170"/>
    </location>
</feature>
<keyword evidence="6" id="KW-0328">Glycosyltransferase</keyword>
<feature type="repeat" description="TPR" evidence="13">
    <location>
        <begin position="409"/>
        <end position="442"/>
    </location>
</feature>